<comment type="caution">
    <text evidence="1">The sequence shown here is derived from an EMBL/GenBank/DDBJ whole genome shotgun (WGS) entry which is preliminary data.</text>
</comment>
<evidence type="ECO:0000313" key="2">
    <source>
        <dbReference type="Proteomes" id="UP001597041"/>
    </source>
</evidence>
<name>A0ABW3NBY6_9BACI</name>
<evidence type="ECO:0000313" key="1">
    <source>
        <dbReference type="EMBL" id="MFD1065071.1"/>
    </source>
</evidence>
<sequence length="255" mass="29112">MIIRDQGEHFIFISQVDHALLSGEMLEQLAPVYFEHTPYKDAVIYAAYQHDSGWEAFDRQPFWNDQANQPYSFMDFPVIPKTVLYTHGINMVQEQNNYAALLCSEHYKQFLTEVTAEEAKTFVQQEAARQEWLISMMKDFDKEQFAADYALLQFSDTLSLFVCLNEAGAADEDLHPFFRKGLAVSNNASALPSAFSISWADTETVTMDPFPFSSAFAIVLKYKRIPKTNIQQQGLIDAYEQASVLSKTIWIKPAT</sequence>
<dbReference type="Pfam" id="PF13030">
    <property type="entry name" value="DUF3891"/>
    <property type="match status" value="1"/>
</dbReference>
<keyword evidence="2" id="KW-1185">Reference proteome</keyword>
<dbReference type="InterPro" id="IPR024992">
    <property type="entry name" value="DUF3891"/>
</dbReference>
<dbReference type="Proteomes" id="UP001597041">
    <property type="component" value="Unassembled WGS sequence"/>
</dbReference>
<dbReference type="EMBL" id="JBHTKK010000002">
    <property type="protein sequence ID" value="MFD1065071.1"/>
    <property type="molecule type" value="Genomic_DNA"/>
</dbReference>
<protein>
    <submittedName>
        <fullName evidence="1">DUF3891 family protein</fullName>
    </submittedName>
</protein>
<reference evidence="2" key="1">
    <citation type="journal article" date="2019" name="Int. J. Syst. Evol. Microbiol.">
        <title>The Global Catalogue of Microorganisms (GCM) 10K type strain sequencing project: providing services to taxonomists for standard genome sequencing and annotation.</title>
        <authorList>
            <consortium name="The Broad Institute Genomics Platform"/>
            <consortium name="The Broad Institute Genome Sequencing Center for Infectious Disease"/>
            <person name="Wu L."/>
            <person name="Ma J."/>
        </authorList>
    </citation>
    <scope>NUCLEOTIDE SEQUENCE [LARGE SCALE GENOMIC DNA]</scope>
    <source>
        <strain evidence="2">CCUG 56608</strain>
    </source>
</reference>
<proteinExistence type="predicted"/>
<accession>A0ABW3NBY6</accession>
<gene>
    <name evidence="1" type="ORF">ACFQ19_03440</name>
</gene>
<dbReference type="RefSeq" id="WP_379590614.1">
    <property type="nucleotide sequence ID" value="NZ_JBHTKK010000002.1"/>
</dbReference>
<organism evidence="1 2">
    <name type="scientific">Oceanobacillus locisalsi</name>
    <dbReference type="NCBI Taxonomy" id="546107"/>
    <lineage>
        <taxon>Bacteria</taxon>
        <taxon>Bacillati</taxon>
        <taxon>Bacillota</taxon>
        <taxon>Bacilli</taxon>
        <taxon>Bacillales</taxon>
        <taxon>Bacillaceae</taxon>
        <taxon>Oceanobacillus</taxon>
    </lineage>
</organism>